<evidence type="ECO:0000256" key="1">
    <source>
        <dbReference type="ARBA" id="ARBA00004123"/>
    </source>
</evidence>
<dbReference type="InterPro" id="IPR026858">
    <property type="entry name" value="Vezatin"/>
</dbReference>
<comment type="similarity">
    <text evidence="4">Belongs to the vezatin family.</text>
</comment>
<comment type="subcellular location">
    <subcellularLocation>
        <location evidence="2">Cell junction</location>
        <location evidence="2">Adherens junction</location>
    </subcellularLocation>
    <subcellularLocation>
        <location evidence="3">Cell membrane</location>
        <topology evidence="3">Multi-pass membrane protein</topology>
    </subcellularLocation>
    <subcellularLocation>
        <location evidence="1">Nucleus</location>
    </subcellularLocation>
</comment>
<evidence type="ECO:0000313" key="16">
    <source>
        <dbReference type="EMBL" id="CAG8617384.1"/>
    </source>
</evidence>
<dbReference type="GO" id="GO:0017022">
    <property type="term" value="F:myosin binding"/>
    <property type="evidence" value="ECO:0007669"/>
    <property type="project" value="InterPro"/>
</dbReference>
<comment type="caution">
    <text evidence="16">The sequence shown here is derived from an EMBL/GenBank/DDBJ whole genome shotgun (WGS) entry which is preliminary data.</text>
</comment>
<keyword evidence="6" id="KW-1003">Cell membrane</keyword>
<dbReference type="GO" id="GO:0005886">
    <property type="term" value="C:plasma membrane"/>
    <property type="evidence" value="ECO:0007669"/>
    <property type="project" value="UniProtKB-SubCell"/>
</dbReference>
<evidence type="ECO:0000256" key="10">
    <source>
        <dbReference type="ARBA" id="ARBA00023054"/>
    </source>
</evidence>
<dbReference type="AlphaFoldDB" id="A0A9N9CW67"/>
<proteinExistence type="inferred from homology"/>
<keyword evidence="8" id="KW-0965">Cell junction</keyword>
<keyword evidence="17" id="KW-1185">Reference proteome</keyword>
<dbReference type="InterPro" id="IPR026859">
    <property type="entry name" value="Myosin-bd"/>
</dbReference>
<evidence type="ECO:0000256" key="2">
    <source>
        <dbReference type="ARBA" id="ARBA00004536"/>
    </source>
</evidence>
<protein>
    <recommendedName>
        <fullName evidence="5">Vezatin</fullName>
    </recommendedName>
</protein>
<dbReference type="GO" id="GO:0005634">
    <property type="term" value="C:nucleus"/>
    <property type="evidence" value="ECO:0007669"/>
    <property type="project" value="UniProtKB-SubCell"/>
</dbReference>
<gene>
    <name evidence="16" type="ORF">PBRASI_LOCUS8506</name>
</gene>
<evidence type="ECO:0000256" key="6">
    <source>
        <dbReference type="ARBA" id="ARBA00022475"/>
    </source>
</evidence>
<evidence type="ECO:0000256" key="14">
    <source>
        <dbReference type="SAM" id="Phobius"/>
    </source>
</evidence>
<dbReference type="PANTHER" id="PTHR15989">
    <property type="entry name" value="VEZATIN"/>
    <property type="match status" value="1"/>
</dbReference>
<dbReference type="Proteomes" id="UP000789739">
    <property type="component" value="Unassembled WGS sequence"/>
</dbReference>
<evidence type="ECO:0000259" key="15">
    <source>
        <dbReference type="Pfam" id="PF12632"/>
    </source>
</evidence>
<name>A0A9N9CW67_9GLOM</name>
<feature type="transmembrane region" description="Helical" evidence="14">
    <location>
        <begin position="97"/>
        <end position="116"/>
    </location>
</feature>
<organism evidence="16 17">
    <name type="scientific">Paraglomus brasilianum</name>
    <dbReference type="NCBI Taxonomy" id="144538"/>
    <lineage>
        <taxon>Eukaryota</taxon>
        <taxon>Fungi</taxon>
        <taxon>Fungi incertae sedis</taxon>
        <taxon>Mucoromycota</taxon>
        <taxon>Glomeromycotina</taxon>
        <taxon>Glomeromycetes</taxon>
        <taxon>Paraglomerales</taxon>
        <taxon>Paraglomeraceae</taxon>
        <taxon>Paraglomus</taxon>
    </lineage>
</organism>
<evidence type="ECO:0000256" key="3">
    <source>
        <dbReference type="ARBA" id="ARBA00004651"/>
    </source>
</evidence>
<evidence type="ECO:0000256" key="8">
    <source>
        <dbReference type="ARBA" id="ARBA00022949"/>
    </source>
</evidence>
<keyword evidence="9 14" id="KW-1133">Transmembrane helix</keyword>
<keyword evidence="11 14" id="KW-0472">Membrane</keyword>
<evidence type="ECO:0000256" key="11">
    <source>
        <dbReference type="ARBA" id="ARBA00023136"/>
    </source>
</evidence>
<evidence type="ECO:0000256" key="13">
    <source>
        <dbReference type="SAM" id="MobiDB-lite"/>
    </source>
</evidence>
<feature type="region of interest" description="Disordered" evidence="13">
    <location>
        <begin position="463"/>
        <end position="495"/>
    </location>
</feature>
<evidence type="ECO:0000256" key="4">
    <source>
        <dbReference type="ARBA" id="ARBA00007245"/>
    </source>
</evidence>
<accession>A0A9N9CW67</accession>
<evidence type="ECO:0000256" key="12">
    <source>
        <dbReference type="ARBA" id="ARBA00023242"/>
    </source>
</evidence>
<dbReference type="OrthoDB" id="21151at2759"/>
<evidence type="ECO:0000256" key="7">
    <source>
        <dbReference type="ARBA" id="ARBA00022692"/>
    </source>
</evidence>
<keyword evidence="7 14" id="KW-0812">Transmembrane</keyword>
<evidence type="ECO:0000256" key="9">
    <source>
        <dbReference type="ARBA" id="ARBA00022989"/>
    </source>
</evidence>
<evidence type="ECO:0000313" key="17">
    <source>
        <dbReference type="Proteomes" id="UP000789739"/>
    </source>
</evidence>
<keyword evidence="12" id="KW-0539">Nucleus</keyword>
<dbReference type="EMBL" id="CAJVPI010001539">
    <property type="protein sequence ID" value="CAG8617384.1"/>
    <property type="molecule type" value="Genomic_DNA"/>
</dbReference>
<dbReference type="Pfam" id="PF12632">
    <property type="entry name" value="Vezatin"/>
    <property type="match status" value="1"/>
</dbReference>
<feature type="domain" description="Myosin-binding" evidence="15">
    <location>
        <begin position="106"/>
        <end position="398"/>
    </location>
</feature>
<feature type="transmembrane region" description="Helical" evidence="14">
    <location>
        <begin position="128"/>
        <end position="147"/>
    </location>
</feature>
<dbReference type="PANTHER" id="PTHR15989:SF5">
    <property type="entry name" value="VEZATIN"/>
    <property type="match status" value="1"/>
</dbReference>
<keyword evidence="10" id="KW-0175">Coiled coil</keyword>
<evidence type="ECO:0000256" key="5">
    <source>
        <dbReference type="ARBA" id="ARBA00018125"/>
    </source>
</evidence>
<dbReference type="GO" id="GO:0098609">
    <property type="term" value="P:cell-cell adhesion"/>
    <property type="evidence" value="ECO:0007669"/>
    <property type="project" value="InterPro"/>
</dbReference>
<sequence>MAESIVYEDTPFAEYLAEIGSEEELIQQPEIYNCDKEEKKKVMSERLWKTSAEVVSYVKEALSTALPAHEETHFEERFKYILCTSHLLNDTMRNFEIILSTAIGIMIIILLTLIFGNESEQFSNGVGVLIKLPIVVLVALTVSFLLYRRMRRKAMKTLHDSALYFLESLVYHCQIFDLKINRALIMIQEIELVSRGYRLSMPLSPITRIEQYSKSRRCLALREVLRRLLCEAFMAYRRAIITIQPEVNKANLELMFEMYNIISDNESDEWNLDDDEEDDVNSLDHLKKCFHKTHYMRRELLCHFLALGIMTPGRDSHRRDYEQHWANVNEHLNELGAVTGKLVDNVITACATEPYTIPSSKQDILAKHAPLAEDKTLRAFLHKLAAMEQSMRGIQAKLYICNEDTRKYFDNEDGSSVADLISESDKEVLMNQYYSISQDINYMIGEWETGKEALSNIIEPKNRVPASRNSVDEEETSRSETVSSETDNDENSSQKTVIDWTQIDEPLDVPEQYFEADAEPEVKKKLTREERIIVQRAKREEETRIRAARQDSEKMVHELKDVLNRRKRRSIDLDPETLQLTQPQNITPLPDTRVPIAMH</sequence>
<reference evidence="16" key="1">
    <citation type="submission" date="2021-06" db="EMBL/GenBank/DDBJ databases">
        <authorList>
            <person name="Kallberg Y."/>
            <person name="Tangrot J."/>
            <person name="Rosling A."/>
        </authorList>
    </citation>
    <scope>NUCLEOTIDE SEQUENCE</scope>
    <source>
        <strain evidence="16">BR232B</strain>
    </source>
</reference>